<dbReference type="AlphaFoldDB" id="A0A8D8W447"/>
<dbReference type="EMBL" id="HBUF01141256">
    <property type="protein sequence ID" value="CAG6646352.1"/>
    <property type="molecule type" value="Transcribed_RNA"/>
</dbReference>
<feature type="signal peptide" evidence="1">
    <location>
        <begin position="1"/>
        <end position="29"/>
    </location>
</feature>
<sequence length="105" mass="12376">MVSKFTGLFCKITLSRLRLISWFVGVSLAKKFIIEPNYVPILILTKSWNYTRKYLLSNIIRLCLTKINNGYSSNLTIWDKRVTRPRCEKSDYVCINHFARYGQSF</sequence>
<evidence type="ECO:0000256" key="1">
    <source>
        <dbReference type="SAM" id="SignalP"/>
    </source>
</evidence>
<keyword evidence="1" id="KW-0732">Signal</keyword>
<protein>
    <submittedName>
        <fullName evidence="2">Uncharacterized protein</fullName>
    </submittedName>
</protein>
<evidence type="ECO:0000313" key="2">
    <source>
        <dbReference type="EMBL" id="CAG6646352.1"/>
    </source>
</evidence>
<proteinExistence type="predicted"/>
<name>A0A8D8W447_9HEMI</name>
<organism evidence="2">
    <name type="scientific">Cacopsylla melanoneura</name>
    <dbReference type="NCBI Taxonomy" id="428564"/>
    <lineage>
        <taxon>Eukaryota</taxon>
        <taxon>Metazoa</taxon>
        <taxon>Ecdysozoa</taxon>
        <taxon>Arthropoda</taxon>
        <taxon>Hexapoda</taxon>
        <taxon>Insecta</taxon>
        <taxon>Pterygota</taxon>
        <taxon>Neoptera</taxon>
        <taxon>Paraneoptera</taxon>
        <taxon>Hemiptera</taxon>
        <taxon>Sternorrhyncha</taxon>
        <taxon>Psylloidea</taxon>
        <taxon>Psyllidae</taxon>
        <taxon>Psyllinae</taxon>
        <taxon>Cacopsylla</taxon>
    </lineage>
</organism>
<feature type="chain" id="PRO_5034960320" evidence="1">
    <location>
        <begin position="30"/>
        <end position="105"/>
    </location>
</feature>
<accession>A0A8D8W447</accession>
<reference evidence="2" key="1">
    <citation type="submission" date="2021-05" db="EMBL/GenBank/DDBJ databases">
        <authorList>
            <person name="Alioto T."/>
            <person name="Alioto T."/>
            <person name="Gomez Garrido J."/>
        </authorList>
    </citation>
    <scope>NUCLEOTIDE SEQUENCE</scope>
</reference>